<feature type="region of interest" description="Disordered" evidence="1">
    <location>
        <begin position="266"/>
        <end position="308"/>
    </location>
</feature>
<sequence>MESAVPAAPTARHGYTEATVKEAEQFSARQAALTTLLQTLLVSYNQYVTDQTSTDEAVAAVSKGDVQTLLTSAKTGITSLCNLQQEVASKVQAQPAYGQTAQATMIPAAVEKHMLTAYFRMREASLQSMVLFVWALHFDVGVQAMAALDESAVLAERMAQVVSSLNDIPGMGPIVSSYRSVLTQSASLCHTLLSAAVLAASDLSLGDSDAEWHIRMMKVIDTMCADGTLKYEVVNGIATCLFGALFFFGCVCIARAVRSSRALKRMHKNTPRSSLPPSASASASASAHQEYQHTPSVTPLGHPVRHHTGLSSIRDSDAMARAVDGDSGDDQCEGGQGEGEREYGLSVTTSVQAERYAVTEMISSVLLVVLTGSNFFVSLGHVISTSTGVSVFSKINPAVRNALFVLPTALLISVMSLITTNWERIANRHFGLWQLGPLQTCIVRTVVCANVLLYGYVCVDVVLYILVEAGESSTISCIQLSGITNIVFACFFLVFGVWYLVLARQMARIIKPRRLAPAHTKRGKSKRRSGNWIFSLMVVAGLLFLVYVLYLLFEGIFFVNNDRYLCTADDGEEDPEWTDPPLLQTVYLLLQIFPCLILEIVLFLGFGE</sequence>
<evidence type="ECO:0000256" key="2">
    <source>
        <dbReference type="SAM" id="Phobius"/>
    </source>
</evidence>
<comment type="caution">
    <text evidence="3">The sequence shown here is derived from an EMBL/GenBank/DDBJ whole genome shotgun (WGS) entry which is preliminary data.</text>
</comment>
<feature type="transmembrane region" description="Helical" evidence="2">
    <location>
        <begin position="442"/>
        <end position="466"/>
    </location>
</feature>
<protein>
    <submittedName>
        <fullName evidence="3">Uncharacterized protein</fullName>
    </submittedName>
</protein>
<dbReference type="EMBL" id="BDIP01000898">
    <property type="protein sequence ID" value="GIQ83023.1"/>
    <property type="molecule type" value="Genomic_DNA"/>
</dbReference>
<accession>A0A9K3GHB9</accession>
<feature type="transmembrane region" description="Helical" evidence="2">
    <location>
        <begin position="236"/>
        <end position="257"/>
    </location>
</feature>
<reference evidence="3 4" key="1">
    <citation type="journal article" date="2018" name="PLoS ONE">
        <title>The draft genome of Kipferlia bialata reveals reductive genome evolution in fornicate parasites.</title>
        <authorList>
            <person name="Tanifuji G."/>
            <person name="Takabayashi S."/>
            <person name="Kume K."/>
            <person name="Takagi M."/>
            <person name="Nakayama T."/>
            <person name="Kamikawa R."/>
            <person name="Inagaki Y."/>
            <person name="Hashimoto T."/>
        </authorList>
    </citation>
    <scope>NUCLEOTIDE SEQUENCE [LARGE SCALE GENOMIC DNA]</scope>
    <source>
        <strain evidence="3">NY0173</strain>
    </source>
</reference>
<keyword evidence="2" id="KW-0472">Membrane</keyword>
<proteinExistence type="predicted"/>
<feature type="transmembrane region" description="Helical" evidence="2">
    <location>
        <begin position="532"/>
        <end position="553"/>
    </location>
</feature>
<keyword evidence="4" id="KW-1185">Reference proteome</keyword>
<feature type="transmembrane region" description="Helical" evidence="2">
    <location>
        <begin position="403"/>
        <end position="422"/>
    </location>
</feature>
<dbReference type="AlphaFoldDB" id="A0A9K3GHB9"/>
<feature type="region of interest" description="Disordered" evidence="1">
    <location>
        <begin position="323"/>
        <end position="344"/>
    </location>
</feature>
<organism evidence="3 4">
    <name type="scientific">Kipferlia bialata</name>
    <dbReference type="NCBI Taxonomy" id="797122"/>
    <lineage>
        <taxon>Eukaryota</taxon>
        <taxon>Metamonada</taxon>
        <taxon>Carpediemonas-like organisms</taxon>
        <taxon>Kipferlia</taxon>
    </lineage>
</organism>
<feature type="transmembrane region" description="Helical" evidence="2">
    <location>
        <begin position="478"/>
        <end position="501"/>
    </location>
</feature>
<feature type="compositionally biased region" description="Low complexity" evidence="1">
    <location>
        <begin position="273"/>
        <end position="287"/>
    </location>
</feature>
<evidence type="ECO:0000313" key="3">
    <source>
        <dbReference type="EMBL" id="GIQ83023.1"/>
    </source>
</evidence>
<evidence type="ECO:0000256" key="1">
    <source>
        <dbReference type="SAM" id="MobiDB-lite"/>
    </source>
</evidence>
<dbReference type="InterPro" id="IPR023298">
    <property type="entry name" value="ATPase_P-typ_TM_dom_sf"/>
</dbReference>
<evidence type="ECO:0000313" key="4">
    <source>
        <dbReference type="Proteomes" id="UP000265618"/>
    </source>
</evidence>
<name>A0A9K3GHB9_9EUKA</name>
<dbReference type="Proteomes" id="UP000265618">
    <property type="component" value="Unassembled WGS sequence"/>
</dbReference>
<feature type="transmembrane region" description="Helical" evidence="2">
    <location>
        <begin position="365"/>
        <end position="383"/>
    </location>
</feature>
<dbReference type="SUPFAM" id="SSF81665">
    <property type="entry name" value="Calcium ATPase, transmembrane domain M"/>
    <property type="match status" value="1"/>
</dbReference>
<feature type="transmembrane region" description="Helical" evidence="2">
    <location>
        <begin position="586"/>
        <end position="606"/>
    </location>
</feature>
<keyword evidence="2" id="KW-0812">Transmembrane</keyword>
<keyword evidence="2" id="KW-1133">Transmembrane helix</keyword>
<gene>
    <name evidence="3" type="ORF">KIPB_004268</name>
</gene>